<dbReference type="EMBL" id="CALSDN010000016">
    <property type="protein sequence ID" value="CAH6723577.1"/>
    <property type="molecule type" value="Genomic_DNA"/>
</dbReference>
<evidence type="ECO:0000313" key="2">
    <source>
        <dbReference type="Proteomes" id="UP001152531"/>
    </source>
</evidence>
<evidence type="ECO:0000313" key="1">
    <source>
        <dbReference type="EMBL" id="CAH6723577.1"/>
    </source>
</evidence>
<accession>A0ACA9YF81</accession>
<protein>
    <submittedName>
        <fullName evidence="1">Uncharacterized protein</fullName>
    </submittedName>
</protein>
<dbReference type="Proteomes" id="UP001152531">
    <property type="component" value="Unassembled WGS sequence"/>
</dbReference>
<comment type="caution">
    <text evidence="1">The sequence shown here is derived from an EMBL/GenBank/DDBJ whole genome shotgun (WGS) entry which is preliminary data.</text>
</comment>
<name>A0ACA9YF81_9ASCO</name>
<gene>
    <name evidence="1" type="ORF">CLIB1444_16S01926</name>
</gene>
<sequence>MTNQFNDQLKINKVHTSSSRGYELGSTNATWKKIKQATNIPVDKSLLEEETIVVNGKLGELLIIFPISKVLEVWYWIPPSDNSITKDFSGDTLYFYGQYDIAYFDDNKDAIQLIEDEEDYEDNSIKSLDIIDGDLNNGYTMLVSYNSLKLQIQFLDVTSSETSLIQNLQLPEFLQSKSYSVKLNSKFIIVGDNNGFMYVFKYDSALKKFIPANANDGLKNLKKNTCLPILRKHNFISKLSDREILFKTSCSNDKPIFDLNNNWLVYSPTKIEYNQIKIDNENQVDNLLTPVKLPTNSRPLLNTVLESISNTALDQLFKFSKFSTTKLSEYFKPKDEDKKDHDELSLKNLTKSLNKIFNSTISSINETTNQLFKISDNQLIKIVDLSNDKILTIFKSPDGISNLSLSPYDLQLINCNLRGDNFFIWDLIKLPQQVSLLGKFSRGKTSGIIDDIFWFINNNDENSNDLYKGINSGFGTINSKTGSIHWFNINYLLGNLNNNLPNYLGKEFPINSMHIKNKEFMNNWILSSSTKYKKFFKLPNLSNLNNNNFNQLSQLAVLDDSNQLKLISPLNGNNCFKFELPINKINPDLKTTISSSKIPEFDDVIKTLKVDCNRNNNSISQIEIETCKPFKHLINFKNIEFAVYDFQSDKSDDINFDDYYQMFNNSIPSKKIQIENTSASVNDVAQENEFVERLVDDLFFE</sequence>
<reference evidence="1" key="1">
    <citation type="submission" date="2022-06" db="EMBL/GenBank/DDBJ databases">
        <authorList>
            <person name="Legras J.-L."/>
            <person name="Devillers H."/>
            <person name="Grondin C."/>
        </authorList>
    </citation>
    <scope>NUCLEOTIDE SEQUENCE</scope>
    <source>
        <strain evidence="1">CLIB 1444</strain>
    </source>
</reference>
<proteinExistence type="predicted"/>
<keyword evidence="2" id="KW-1185">Reference proteome</keyword>
<organism evidence="1 2">
    <name type="scientific">[Candida] jaroonii</name>
    <dbReference type="NCBI Taxonomy" id="467808"/>
    <lineage>
        <taxon>Eukaryota</taxon>
        <taxon>Fungi</taxon>
        <taxon>Dikarya</taxon>
        <taxon>Ascomycota</taxon>
        <taxon>Saccharomycotina</taxon>
        <taxon>Pichiomycetes</taxon>
        <taxon>Debaryomycetaceae</taxon>
        <taxon>Yamadazyma</taxon>
    </lineage>
</organism>